<gene>
    <name evidence="1" type="ORF">ZEAMMB73_Zm00001d037163</name>
</gene>
<proteinExistence type="predicted"/>
<evidence type="ECO:0000313" key="1">
    <source>
        <dbReference type="EMBL" id="AQK83192.1"/>
    </source>
</evidence>
<dbReference type="AlphaFoldDB" id="A0A1D6LV96"/>
<accession>A0A1D6LV96</accession>
<protein>
    <submittedName>
        <fullName evidence="1">Transmembrane emp24 domain-containing protein p24delta4</fullName>
    </submittedName>
</protein>
<keyword evidence="1" id="KW-0472">Membrane</keyword>
<dbReference type="EMBL" id="CM000782">
    <property type="protein sequence ID" value="AQK83192.1"/>
    <property type="molecule type" value="Genomic_DNA"/>
</dbReference>
<reference evidence="1" key="1">
    <citation type="submission" date="2015-12" db="EMBL/GenBank/DDBJ databases">
        <title>Update maize B73 reference genome by single molecule sequencing technologies.</title>
        <authorList>
            <consortium name="Maize Genome Sequencing Project"/>
            <person name="Ware D."/>
        </authorList>
    </citation>
    <scope>NUCLEOTIDE SEQUENCE</scope>
    <source>
        <tissue evidence="1">Seedling</tissue>
    </source>
</reference>
<organism evidence="1">
    <name type="scientific">Zea mays</name>
    <name type="common">Maize</name>
    <dbReference type="NCBI Taxonomy" id="4577"/>
    <lineage>
        <taxon>Eukaryota</taxon>
        <taxon>Viridiplantae</taxon>
        <taxon>Streptophyta</taxon>
        <taxon>Embryophyta</taxon>
        <taxon>Tracheophyta</taxon>
        <taxon>Spermatophyta</taxon>
        <taxon>Magnoliopsida</taxon>
        <taxon>Liliopsida</taxon>
        <taxon>Poales</taxon>
        <taxon>Poaceae</taxon>
        <taxon>PACMAD clade</taxon>
        <taxon>Panicoideae</taxon>
        <taxon>Andropogonodae</taxon>
        <taxon>Andropogoneae</taxon>
        <taxon>Tripsacinae</taxon>
        <taxon>Zea</taxon>
    </lineage>
</organism>
<keyword evidence="1" id="KW-0812">Transmembrane</keyword>
<name>A0A1D6LV96_MAIZE</name>
<sequence>MAASVFPALLLAVAAVLLLPVAEAVWLELPPSGTKCVSEEIQPNVVVLADYAIMLHHPMAILCIIMKMLQRASLHSPLQKLETTLHVSG</sequence>